<dbReference type="PRINTS" id="PR00385">
    <property type="entry name" value="P450"/>
</dbReference>
<dbReference type="GO" id="GO:0005506">
    <property type="term" value="F:iron ion binding"/>
    <property type="evidence" value="ECO:0007669"/>
    <property type="project" value="InterPro"/>
</dbReference>
<evidence type="ECO:0000256" key="7">
    <source>
        <dbReference type="ARBA" id="ARBA00023004"/>
    </source>
</evidence>
<dbReference type="RefSeq" id="XP_007272150.1">
    <property type="nucleotide sequence ID" value="XM_007272088.1"/>
</dbReference>
<dbReference type="GO" id="GO:0004497">
    <property type="term" value="F:monooxygenase activity"/>
    <property type="evidence" value="ECO:0007669"/>
    <property type="project" value="UniProtKB-KW"/>
</dbReference>
<evidence type="ECO:0000256" key="5">
    <source>
        <dbReference type="ARBA" id="ARBA00022723"/>
    </source>
</evidence>
<organism evidence="11 12">
    <name type="scientific">Fomitiporia mediterranea (strain MF3/22)</name>
    <name type="common">Grapevine white-rot fungus</name>
    <dbReference type="NCBI Taxonomy" id="694068"/>
    <lineage>
        <taxon>Eukaryota</taxon>
        <taxon>Fungi</taxon>
        <taxon>Dikarya</taxon>
        <taxon>Basidiomycota</taxon>
        <taxon>Agaricomycotina</taxon>
        <taxon>Agaricomycetes</taxon>
        <taxon>Hymenochaetales</taxon>
        <taxon>Hymenochaetaceae</taxon>
        <taxon>Fomitiporia</taxon>
    </lineage>
</organism>
<dbReference type="PANTHER" id="PTHR46300:SF7">
    <property type="entry name" value="P450, PUTATIVE (EUROFUNG)-RELATED"/>
    <property type="match status" value="1"/>
</dbReference>
<evidence type="ECO:0000256" key="8">
    <source>
        <dbReference type="ARBA" id="ARBA00023033"/>
    </source>
</evidence>
<gene>
    <name evidence="11" type="ORF">FOMMEDRAFT_171624</name>
</gene>
<evidence type="ECO:0000256" key="6">
    <source>
        <dbReference type="ARBA" id="ARBA00023002"/>
    </source>
</evidence>
<dbReference type="CDD" id="cd11065">
    <property type="entry name" value="CYP64-like"/>
    <property type="match status" value="1"/>
</dbReference>
<comment type="cofactor">
    <cofactor evidence="1 9">
        <name>heme</name>
        <dbReference type="ChEBI" id="CHEBI:30413"/>
    </cofactor>
</comment>
<comment type="similarity">
    <text evidence="3 10">Belongs to the cytochrome P450 family.</text>
</comment>
<dbReference type="GO" id="GO:0020037">
    <property type="term" value="F:heme binding"/>
    <property type="evidence" value="ECO:0007669"/>
    <property type="project" value="InterPro"/>
</dbReference>
<keyword evidence="5 9" id="KW-0479">Metal-binding</keyword>
<dbReference type="OrthoDB" id="2789670at2759"/>
<dbReference type="Proteomes" id="UP000053630">
    <property type="component" value="Unassembled WGS sequence"/>
</dbReference>
<dbReference type="PRINTS" id="PR00463">
    <property type="entry name" value="EP450I"/>
</dbReference>
<keyword evidence="12" id="KW-1185">Reference proteome</keyword>
<feature type="binding site" description="axial binding residue" evidence="9">
    <location>
        <position position="437"/>
    </location>
    <ligand>
        <name>heme</name>
        <dbReference type="ChEBI" id="CHEBI:30413"/>
    </ligand>
    <ligandPart>
        <name>Fe</name>
        <dbReference type="ChEBI" id="CHEBI:18248"/>
    </ligandPart>
</feature>
<keyword evidence="8 10" id="KW-0503">Monooxygenase</keyword>
<dbReference type="InterPro" id="IPR002401">
    <property type="entry name" value="Cyt_P450_E_grp-I"/>
</dbReference>
<dbReference type="InterPro" id="IPR036396">
    <property type="entry name" value="Cyt_P450_sf"/>
</dbReference>
<dbReference type="PANTHER" id="PTHR46300">
    <property type="entry name" value="P450, PUTATIVE (EUROFUNG)-RELATED-RELATED"/>
    <property type="match status" value="1"/>
</dbReference>
<dbReference type="GeneID" id="18677358"/>
<dbReference type="GO" id="GO:0016705">
    <property type="term" value="F:oxidoreductase activity, acting on paired donors, with incorporation or reduction of molecular oxygen"/>
    <property type="evidence" value="ECO:0007669"/>
    <property type="project" value="InterPro"/>
</dbReference>
<dbReference type="InterPro" id="IPR017972">
    <property type="entry name" value="Cyt_P450_CS"/>
</dbReference>
<dbReference type="InterPro" id="IPR001128">
    <property type="entry name" value="Cyt_P450"/>
</dbReference>
<accession>R7SH10</accession>
<evidence type="ECO:0000256" key="10">
    <source>
        <dbReference type="RuleBase" id="RU000461"/>
    </source>
</evidence>
<evidence type="ECO:0000256" key="3">
    <source>
        <dbReference type="ARBA" id="ARBA00010617"/>
    </source>
</evidence>
<reference evidence="12" key="1">
    <citation type="journal article" date="2012" name="Science">
        <title>The Paleozoic origin of enzymatic lignin decomposition reconstructed from 31 fungal genomes.</title>
        <authorList>
            <person name="Floudas D."/>
            <person name="Binder M."/>
            <person name="Riley R."/>
            <person name="Barry K."/>
            <person name="Blanchette R.A."/>
            <person name="Henrissat B."/>
            <person name="Martinez A.T."/>
            <person name="Otillar R."/>
            <person name="Spatafora J.W."/>
            <person name="Yadav J.S."/>
            <person name="Aerts A."/>
            <person name="Benoit I."/>
            <person name="Boyd A."/>
            <person name="Carlson A."/>
            <person name="Copeland A."/>
            <person name="Coutinho P.M."/>
            <person name="de Vries R.P."/>
            <person name="Ferreira P."/>
            <person name="Findley K."/>
            <person name="Foster B."/>
            <person name="Gaskell J."/>
            <person name="Glotzer D."/>
            <person name="Gorecki P."/>
            <person name="Heitman J."/>
            <person name="Hesse C."/>
            <person name="Hori C."/>
            <person name="Igarashi K."/>
            <person name="Jurgens J.A."/>
            <person name="Kallen N."/>
            <person name="Kersten P."/>
            <person name="Kohler A."/>
            <person name="Kuees U."/>
            <person name="Kumar T.K.A."/>
            <person name="Kuo A."/>
            <person name="LaButti K."/>
            <person name="Larrondo L.F."/>
            <person name="Lindquist E."/>
            <person name="Ling A."/>
            <person name="Lombard V."/>
            <person name="Lucas S."/>
            <person name="Lundell T."/>
            <person name="Martin R."/>
            <person name="McLaughlin D.J."/>
            <person name="Morgenstern I."/>
            <person name="Morin E."/>
            <person name="Murat C."/>
            <person name="Nagy L.G."/>
            <person name="Nolan M."/>
            <person name="Ohm R.A."/>
            <person name="Patyshakuliyeva A."/>
            <person name="Rokas A."/>
            <person name="Ruiz-Duenas F.J."/>
            <person name="Sabat G."/>
            <person name="Salamov A."/>
            <person name="Samejima M."/>
            <person name="Schmutz J."/>
            <person name="Slot J.C."/>
            <person name="St John F."/>
            <person name="Stenlid J."/>
            <person name="Sun H."/>
            <person name="Sun S."/>
            <person name="Syed K."/>
            <person name="Tsang A."/>
            <person name="Wiebenga A."/>
            <person name="Young D."/>
            <person name="Pisabarro A."/>
            <person name="Eastwood D.C."/>
            <person name="Martin F."/>
            <person name="Cullen D."/>
            <person name="Grigoriev I.V."/>
            <person name="Hibbett D.S."/>
        </authorList>
    </citation>
    <scope>NUCLEOTIDE SEQUENCE [LARGE SCALE GENOMIC DNA]</scope>
    <source>
        <strain evidence="12">MF3/22</strain>
    </source>
</reference>
<name>R7SH10_FOMME</name>
<dbReference type="SUPFAM" id="SSF48264">
    <property type="entry name" value="Cytochrome P450"/>
    <property type="match status" value="1"/>
</dbReference>
<keyword evidence="4 9" id="KW-0349">Heme</keyword>
<evidence type="ECO:0000313" key="11">
    <source>
        <dbReference type="EMBL" id="EJC97587.1"/>
    </source>
</evidence>
<dbReference type="Gene3D" id="1.10.630.10">
    <property type="entry name" value="Cytochrome P450"/>
    <property type="match status" value="1"/>
</dbReference>
<dbReference type="Pfam" id="PF00067">
    <property type="entry name" value="p450"/>
    <property type="match status" value="1"/>
</dbReference>
<comment type="pathway">
    <text evidence="2">Secondary metabolite biosynthesis.</text>
</comment>
<evidence type="ECO:0000256" key="2">
    <source>
        <dbReference type="ARBA" id="ARBA00005179"/>
    </source>
</evidence>
<evidence type="ECO:0000256" key="4">
    <source>
        <dbReference type="ARBA" id="ARBA00022617"/>
    </source>
</evidence>
<dbReference type="AlphaFoldDB" id="R7SH10"/>
<dbReference type="EMBL" id="JH718001">
    <property type="protein sequence ID" value="EJC97587.1"/>
    <property type="molecule type" value="Genomic_DNA"/>
</dbReference>
<sequence length="511" mass="57600">MPYHALDAVAVACILTCLWQFRSWRKNHDRPPLPPGPKGLPLIGNTLDMPEAEEWEAARKWGEKYGPVVHVKNLGTSYIFVNSYQAAVDLFEKRGSIYSCRPKLAMWELESWDWFVPVMPYGDELRRARQLMYRFFQPAAVVDYTETQTQAAHKMLQSLLTSPDKFPELVKHAAGETILKMSYGYQVAERDDPYVALGNRGLDAFTEAEGFFLVNAFPWLKYLPDWFPGARFKEIAKEGLKSSLGVYYDQYKLAKKKYAEGSVVPSMSSRLIEASMTHDAVINDEMLIAKVTGTSYGAGADTTVSALHSFFLAMVLYPEVQQRAQEELDKVVGKDTLPSFDDRPNLPYLNAVIKETYRWQIVAPLAVAHTVTEDDVYEGYFIPAGAVVLPNLWAMMKDPATYPNPDVFIPERWLPEDGKEPPLDVHKIVFGIGRRICPGRHFADNAVFIGAASLLAAFNISKALDTDSVPIIPDQKYYTHFVRHPKPFKYSLTARSDKIASVVHQAVEAAK</sequence>
<dbReference type="InterPro" id="IPR050364">
    <property type="entry name" value="Cytochrome_P450_fung"/>
</dbReference>
<proteinExistence type="inferred from homology"/>
<evidence type="ECO:0000313" key="12">
    <source>
        <dbReference type="Proteomes" id="UP000053630"/>
    </source>
</evidence>
<keyword evidence="6 10" id="KW-0560">Oxidoreductase</keyword>
<dbReference type="PROSITE" id="PS00086">
    <property type="entry name" value="CYTOCHROME_P450"/>
    <property type="match status" value="1"/>
</dbReference>
<protein>
    <submittedName>
        <fullName evidence="11">Cytochrome P450</fullName>
    </submittedName>
</protein>
<dbReference type="KEGG" id="fme:FOMMEDRAFT_171624"/>
<keyword evidence="7 9" id="KW-0408">Iron</keyword>
<dbReference type="eggNOG" id="KOG0156">
    <property type="taxonomic scope" value="Eukaryota"/>
</dbReference>
<evidence type="ECO:0000256" key="1">
    <source>
        <dbReference type="ARBA" id="ARBA00001971"/>
    </source>
</evidence>
<evidence type="ECO:0000256" key="9">
    <source>
        <dbReference type="PIRSR" id="PIRSR602401-1"/>
    </source>
</evidence>